<dbReference type="InterPro" id="IPR051468">
    <property type="entry name" value="Fungal_SecMetab_SDRs"/>
</dbReference>
<reference evidence="2 3" key="1">
    <citation type="journal article" date="2020" name="bioRxiv">
        <title>Whole genome comparisons of ergot fungi reveals the divergence and evolution of species within the genus Claviceps are the result of varying mechanisms driving genome evolution and host range expansion.</title>
        <authorList>
            <person name="Wyka S.A."/>
            <person name="Mondo S.J."/>
            <person name="Liu M."/>
            <person name="Dettman J."/>
            <person name="Nalam V."/>
            <person name="Broders K.D."/>
        </authorList>
    </citation>
    <scope>NUCLEOTIDE SEQUENCE [LARGE SCALE GENOMIC DNA]</scope>
    <source>
        <strain evidence="2 3">Clav52</strain>
    </source>
</reference>
<dbReference type="EMBL" id="SRRH01000165">
    <property type="protein sequence ID" value="KAG6296694.1"/>
    <property type="molecule type" value="Genomic_DNA"/>
</dbReference>
<organism evidence="2 3">
    <name type="scientific">Claviceps aff. purpurea</name>
    <dbReference type="NCBI Taxonomy" id="1967640"/>
    <lineage>
        <taxon>Eukaryota</taxon>
        <taxon>Fungi</taxon>
        <taxon>Dikarya</taxon>
        <taxon>Ascomycota</taxon>
        <taxon>Pezizomycotina</taxon>
        <taxon>Sordariomycetes</taxon>
        <taxon>Hypocreomycetidae</taxon>
        <taxon>Hypocreales</taxon>
        <taxon>Clavicipitaceae</taxon>
        <taxon>Claviceps</taxon>
    </lineage>
</organism>
<dbReference type="Proteomes" id="UP000707071">
    <property type="component" value="Unassembled WGS sequence"/>
</dbReference>
<evidence type="ECO:0000313" key="3">
    <source>
        <dbReference type="Proteomes" id="UP000707071"/>
    </source>
</evidence>
<dbReference type="GO" id="GO:0005737">
    <property type="term" value="C:cytoplasm"/>
    <property type="evidence" value="ECO:0007669"/>
    <property type="project" value="TreeGrafter"/>
</dbReference>
<evidence type="ECO:0008006" key="4">
    <source>
        <dbReference type="Google" id="ProtNLM"/>
    </source>
</evidence>
<accession>A0A9P7QJM4</accession>
<dbReference type="PANTHER" id="PTHR43544">
    <property type="entry name" value="SHORT-CHAIN DEHYDROGENASE/REDUCTASE"/>
    <property type="match status" value="1"/>
</dbReference>
<name>A0A9P7QJM4_9HYPO</name>
<keyword evidence="3" id="KW-1185">Reference proteome</keyword>
<evidence type="ECO:0000256" key="1">
    <source>
        <dbReference type="ARBA" id="ARBA00006484"/>
    </source>
</evidence>
<sequence length="280" mass="30722">MPSLPWIFVCPSSRGIGFHLTRHLLQTTTLPILATTRSKDLEAAKQALLSGLQHQQQHDEKPLSLTHRLTLTHLDVTHEPSIQQASLLAKSLFPPRTHHLHLSFAIPGILTPEKSPSQIDASSSLAMFQVNVAGPLLLAKHFVEFMPRKATIPDGDSLKKSQLPEHATWMFMSARVGSVTENKLGGWYSYRASKAGVNSVAKSLDLMLGVRSGRRALAVAYHPGTVKTDFSKEFWGSAQAGRGLLEVEDAVGKMVEVVRGLDMEKGRGKCLDWRGEVVPP</sequence>
<dbReference type="AlphaFoldDB" id="A0A9P7QJM4"/>
<dbReference type="PANTHER" id="PTHR43544:SF12">
    <property type="entry name" value="NAD(P)-BINDING ROSSMANN-FOLD SUPERFAMILY PROTEIN"/>
    <property type="match status" value="1"/>
</dbReference>
<protein>
    <recommendedName>
        <fullName evidence="4">Short chain dehydrogenase</fullName>
    </recommendedName>
</protein>
<proteinExistence type="inferred from homology"/>
<dbReference type="Gene3D" id="3.40.50.720">
    <property type="entry name" value="NAD(P)-binding Rossmann-like Domain"/>
    <property type="match status" value="1"/>
</dbReference>
<dbReference type="SUPFAM" id="SSF51735">
    <property type="entry name" value="NAD(P)-binding Rossmann-fold domains"/>
    <property type="match status" value="1"/>
</dbReference>
<comment type="similarity">
    <text evidence="1">Belongs to the short-chain dehydrogenases/reductases (SDR) family.</text>
</comment>
<comment type="caution">
    <text evidence="2">The sequence shown here is derived from an EMBL/GenBank/DDBJ whole genome shotgun (WGS) entry which is preliminary data.</text>
</comment>
<dbReference type="InterPro" id="IPR036291">
    <property type="entry name" value="NAD(P)-bd_dom_sf"/>
</dbReference>
<evidence type="ECO:0000313" key="2">
    <source>
        <dbReference type="EMBL" id="KAG6296694.1"/>
    </source>
</evidence>
<gene>
    <name evidence="2" type="ORF">E4U09_001666</name>
</gene>
<dbReference type="GO" id="GO:0016491">
    <property type="term" value="F:oxidoreductase activity"/>
    <property type="evidence" value="ECO:0007669"/>
    <property type="project" value="TreeGrafter"/>
</dbReference>